<dbReference type="Gene3D" id="3.10.20.30">
    <property type="match status" value="1"/>
</dbReference>
<dbReference type="SUPFAM" id="SSF54285">
    <property type="entry name" value="MoaD/ThiS"/>
    <property type="match status" value="1"/>
</dbReference>
<dbReference type="PANTHER" id="PTHR34472:SF1">
    <property type="entry name" value="SULFUR CARRIER PROTEIN THIS"/>
    <property type="match status" value="1"/>
</dbReference>
<dbReference type="InterPro" id="IPR003749">
    <property type="entry name" value="ThiS/MoaD-like"/>
</dbReference>
<evidence type="ECO:0000313" key="2">
    <source>
        <dbReference type="Proteomes" id="UP001161160"/>
    </source>
</evidence>
<gene>
    <name evidence="1" type="ORF">M2127_000969</name>
</gene>
<dbReference type="RefSeq" id="WP_076023288.1">
    <property type="nucleotide sequence ID" value="NZ_JAQFIK010000002.1"/>
</dbReference>
<sequence>MRIVINQLPYEVENSSKVSDALRLINAKPPYAVAVNLQFVPKSRYTEHGLHENDHIEVIAPVTGG</sequence>
<keyword evidence="2" id="KW-1185">Reference proteome</keyword>
<organism evidence="1 2">
    <name type="scientific">Polynucleobacter sphagniphilus</name>
    <dbReference type="NCBI Taxonomy" id="1743169"/>
    <lineage>
        <taxon>Bacteria</taxon>
        <taxon>Pseudomonadati</taxon>
        <taxon>Pseudomonadota</taxon>
        <taxon>Betaproteobacteria</taxon>
        <taxon>Burkholderiales</taxon>
        <taxon>Burkholderiaceae</taxon>
        <taxon>Polynucleobacter</taxon>
    </lineage>
</organism>
<proteinExistence type="predicted"/>
<dbReference type="EMBL" id="JARXYA010000004">
    <property type="protein sequence ID" value="MDH6503676.1"/>
    <property type="molecule type" value="Genomic_DNA"/>
</dbReference>
<dbReference type="AlphaFoldDB" id="A0AA43M7L9"/>
<dbReference type="NCBIfam" id="TIGR01683">
    <property type="entry name" value="thiS"/>
    <property type="match status" value="1"/>
</dbReference>
<dbReference type="Pfam" id="PF02597">
    <property type="entry name" value="ThiS"/>
    <property type="match status" value="1"/>
</dbReference>
<name>A0AA43M7L9_9BURK</name>
<dbReference type="InterPro" id="IPR016155">
    <property type="entry name" value="Mopterin_synth/thiamin_S_b"/>
</dbReference>
<dbReference type="CDD" id="cd00565">
    <property type="entry name" value="Ubl_ThiS"/>
    <property type="match status" value="1"/>
</dbReference>
<dbReference type="Proteomes" id="UP001161160">
    <property type="component" value="Unassembled WGS sequence"/>
</dbReference>
<dbReference type="InterPro" id="IPR012675">
    <property type="entry name" value="Beta-grasp_dom_sf"/>
</dbReference>
<reference evidence="1" key="1">
    <citation type="submission" date="2023-04" db="EMBL/GenBank/DDBJ databases">
        <title>Genome Encyclopedia of Bacteria and Archaea VI: Functional Genomics of Type Strains.</title>
        <authorList>
            <person name="Whitman W."/>
        </authorList>
    </citation>
    <scope>NUCLEOTIDE SEQUENCE</scope>
    <source>
        <strain evidence="1">Enz.4-51</strain>
    </source>
</reference>
<dbReference type="GeneID" id="83595591"/>
<dbReference type="PANTHER" id="PTHR34472">
    <property type="entry name" value="SULFUR CARRIER PROTEIN THIS"/>
    <property type="match status" value="1"/>
</dbReference>
<protein>
    <submittedName>
        <fullName evidence="1">Sulfur carrier protein</fullName>
    </submittedName>
</protein>
<evidence type="ECO:0000313" key="1">
    <source>
        <dbReference type="EMBL" id="MDH6503676.1"/>
    </source>
</evidence>
<accession>A0AA43M7L9</accession>
<comment type="caution">
    <text evidence="1">The sequence shown here is derived from an EMBL/GenBank/DDBJ whole genome shotgun (WGS) entry which is preliminary data.</text>
</comment>
<dbReference type="InterPro" id="IPR010035">
    <property type="entry name" value="Thi_S"/>
</dbReference>